<organism evidence="2">
    <name type="scientific">Cacopsylla melanoneura</name>
    <dbReference type="NCBI Taxonomy" id="428564"/>
    <lineage>
        <taxon>Eukaryota</taxon>
        <taxon>Metazoa</taxon>
        <taxon>Ecdysozoa</taxon>
        <taxon>Arthropoda</taxon>
        <taxon>Hexapoda</taxon>
        <taxon>Insecta</taxon>
        <taxon>Pterygota</taxon>
        <taxon>Neoptera</taxon>
        <taxon>Paraneoptera</taxon>
        <taxon>Hemiptera</taxon>
        <taxon>Sternorrhyncha</taxon>
        <taxon>Psylloidea</taxon>
        <taxon>Psyllidae</taxon>
        <taxon>Psyllinae</taxon>
        <taxon>Cacopsylla</taxon>
    </lineage>
</organism>
<feature type="signal peptide" evidence="1">
    <location>
        <begin position="1"/>
        <end position="20"/>
    </location>
</feature>
<reference evidence="2" key="1">
    <citation type="submission" date="2021-05" db="EMBL/GenBank/DDBJ databases">
        <authorList>
            <person name="Alioto T."/>
            <person name="Alioto T."/>
            <person name="Gomez Garrido J."/>
        </authorList>
    </citation>
    <scope>NUCLEOTIDE SEQUENCE</scope>
</reference>
<evidence type="ECO:0000256" key="1">
    <source>
        <dbReference type="SAM" id="SignalP"/>
    </source>
</evidence>
<protein>
    <submittedName>
        <fullName evidence="2">Uncharacterized protein</fullName>
    </submittedName>
</protein>
<name>A0A8D8T1L2_9HEMI</name>
<accession>A0A8D8T1L2</accession>
<feature type="chain" id="PRO_5034952376" evidence="1">
    <location>
        <begin position="21"/>
        <end position="249"/>
    </location>
</feature>
<sequence length="249" mass="28337">MFNLRLMYIMLSMSISMVWCNHKKHCSGVNPLSMPSQPFAGRFYVYASTSCYDSTSTKYRYGLFNNKQTKCEVIDFYSNGRSYEQNKATHFIDYAYNENTKDCDVTVFDYYTLNSTYSESNLGVYVAESKGYYDDKKMHGGSSSSSSSSEEKKAVSQGKHRFFFTCLANQPDYKVFYVCTKFNHLSQNKPVVWILTSSAKPSPATIESIKSCLSSNNVNIYDSLTFIDHSSSCNYKKPQDSYGGYSYSG</sequence>
<evidence type="ECO:0000313" key="2">
    <source>
        <dbReference type="EMBL" id="CAG6678676.1"/>
    </source>
</evidence>
<proteinExistence type="predicted"/>
<keyword evidence="1" id="KW-0732">Signal</keyword>
<dbReference type="AlphaFoldDB" id="A0A8D8T1L2"/>
<dbReference type="EMBL" id="HBUF01246670">
    <property type="protein sequence ID" value="CAG6678676.1"/>
    <property type="molecule type" value="Transcribed_RNA"/>
</dbReference>